<dbReference type="PANTHER" id="PTHR44252:SF3">
    <property type="entry name" value="D-ERYTHRULOSE REDUCTASE-RELATED"/>
    <property type="match status" value="1"/>
</dbReference>
<dbReference type="PRINTS" id="PR00080">
    <property type="entry name" value="SDRFAMILY"/>
</dbReference>
<evidence type="ECO:0000313" key="4">
    <source>
        <dbReference type="EMBL" id="MFD1885632.1"/>
    </source>
</evidence>
<keyword evidence="4" id="KW-0560">Oxidoreductase</keyword>
<evidence type="ECO:0000256" key="3">
    <source>
        <dbReference type="ARBA" id="ARBA00022857"/>
    </source>
</evidence>
<dbReference type="EC" id="1.1.1.-" evidence="4"/>
<dbReference type="InterPro" id="IPR002347">
    <property type="entry name" value="SDR_fam"/>
</dbReference>
<comment type="subunit">
    <text evidence="2">Homotetramer.</text>
</comment>
<proteinExistence type="inferred from homology"/>
<evidence type="ECO:0000256" key="1">
    <source>
        <dbReference type="ARBA" id="ARBA00006484"/>
    </source>
</evidence>
<dbReference type="SUPFAM" id="SSF51735">
    <property type="entry name" value="NAD(P)-binding Rossmann-fold domains"/>
    <property type="match status" value="1"/>
</dbReference>
<protein>
    <submittedName>
        <fullName evidence="4">SDR family NAD(P)-dependent oxidoreductase</fullName>
        <ecNumber evidence="4">1.1.1.-</ecNumber>
    </submittedName>
</protein>
<dbReference type="EMBL" id="JBHUEH010000013">
    <property type="protein sequence ID" value="MFD1885632.1"/>
    <property type="molecule type" value="Genomic_DNA"/>
</dbReference>
<comment type="similarity">
    <text evidence="1">Belongs to the short-chain dehydrogenases/reductases (SDR) family.</text>
</comment>
<dbReference type="Pfam" id="PF13561">
    <property type="entry name" value="adh_short_C2"/>
    <property type="match status" value="1"/>
</dbReference>
<gene>
    <name evidence="4" type="ORF">ACFSC9_08835</name>
</gene>
<evidence type="ECO:0000256" key="2">
    <source>
        <dbReference type="ARBA" id="ARBA00011881"/>
    </source>
</evidence>
<organism evidence="4 5">
    <name type="scientific">Paenibacillus wenxiniae</name>
    <dbReference type="NCBI Taxonomy" id="1636843"/>
    <lineage>
        <taxon>Bacteria</taxon>
        <taxon>Bacillati</taxon>
        <taxon>Bacillota</taxon>
        <taxon>Bacilli</taxon>
        <taxon>Bacillales</taxon>
        <taxon>Paenibacillaceae</taxon>
        <taxon>Paenibacillus</taxon>
    </lineage>
</organism>
<dbReference type="GO" id="GO:0016491">
    <property type="term" value="F:oxidoreductase activity"/>
    <property type="evidence" value="ECO:0007669"/>
    <property type="project" value="UniProtKB-KW"/>
</dbReference>
<dbReference type="InterPro" id="IPR020904">
    <property type="entry name" value="Sc_DH/Rdtase_CS"/>
</dbReference>
<reference evidence="5" key="1">
    <citation type="journal article" date="2019" name="Int. J. Syst. Evol. Microbiol.">
        <title>The Global Catalogue of Microorganisms (GCM) 10K type strain sequencing project: providing services to taxonomists for standard genome sequencing and annotation.</title>
        <authorList>
            <consortium name="The Broad Institute Genomics Platform"/>
            <consortium name="The Broad Institute Genome Sequencing Center for Infectious Disease"/>
            <person name="Wu L."/>
            <person name="Ma J."/>
        </authorList>
    </citation>
    <scope>NUCLEOTIDE SEQUENCE [LARGE SCALE GENOMIC DNA]</scope>
    <source>
        <strain evidence="5">CCUG 54950</strain>
    </source>
</reference>
<keyword evidence="5" id="KW-1185">Reference proteome</keyword>
<keyword evidence="3" id="KW-0521">NADP</keyword>
<name>A0ABW4RHL4_9BACL</name>
<accession>A0ABW4RHL4</accession>
<comment type="caution">
    <text evidence="4">The sequence shown here is derived from an EMBL/GenBank/DDBJ whole genome shotgun (WGS) entry which is preliminary data.</text>
</comment>
<dbReference type="InterPro" id="IPR051737">
    <property type="entry name" value="L-xylulose/Carbonyl_redctase"/>
</dbReference>
<dbReference type="CDD" id="cd05233">
    <property type="entry name" value="SDR_c"/>
    <property type="match status" value="1"/>
</dbReference>
<evidence type="ECO:0000313" key="5">
    <source>
        <dbReference type="Proteomes" id="UP001597233"/>
    </source>
</evidence>
<dbReference type="PRINTS" id="PR00081">
    <property type="entry name" value="GDHRDH"/>
</dbReference>
<sequence length="248" mass="27378">MAEHNEPTQWIIVTGHSRGVGQRLVSKLLAQSDYGVIGISRSVNEQIEEWQNTYSEKFKHISYDLNDVEGIKKLFLNEIASIGPIYGLVNNSAMAYDDIASNLNITKLQNMYNVNVFAAMQLVKYTLRNMLLHHTQGSIVNISSISAHTGYKGLSMYASSKGAIEAFSKNIAREWGSRGIRSNCVVPGFMETAMSDTLTEEQKARIYKRTSLKKETNVDSVCDSVIFLLSSGASSITGSVIHVDNGTI</sequence>
<dbReference type="Gene3D" id="3.40.50.720">
    <property type="entry name" value="NAD(P)-binding Rossmann-like Domain"/>
    <property type="match status" value="1"/>
</dbReference>
<dbReference type="RefSeq" id="WP_347326743.1">
    <property type="nucleotide sequence ID" value="NZ_JBCGUH010000015.1"/>
</dbReference>
<dbReference type="InterPro" id="IPR036291">
    <property type="entry name" value="NAD(P)-bd_dom_sf"/>
</dbReference>
<dbReference type="PROSITE" id="PS00061">
    <property type="entry name" value="ADH_SHORT"/>
    <property type="match status" value="1"/>
</dbReference>
<dbReference type="Proteomes" id="UP001597233">
    <property type="component" value="Unassembled WGS sequence"/>
</dbReference>
<dbReference type="PANTHER" id="PTHR44252">
    <property type="entry name" value="D-ERYTHRULOSE REDUCTASE"/>
    <property type="match status" value="1"/>
</dbReference>